<name>M5SFC7_9BACT</name>
<dbReference type="STRING" id="1263868.RESH_03030"/>
<evidence type="ECO:0000313" key="2">
    <source>
        <dbReference type="Proteomes" id="UP000011996"/>
    </source>
</evidence>
<dbReference type="AlphaFoldDB" id="M5SFC7"/>
<reference evidence="1 2" key="1">
    <citation type="journal article" date="2013" name="Mar. Genomics">
        <title>Expression of sulfatases in Rhodopirellula baltica and the diversity of sulfatases in the genus Rhodopirellula.</title>
        <authorList>
            <person name="Wegner C.E."/>
            <person name="Richter-Heitmann T."/>
            <person name="Klindworth A."/>
            <person name="Klockow C."/>
            <person name="Richter M."/>
            <person name="Achstetter T."/>
            <person name="Glockner F.O."/>
            <person name="Harder J."/>
        </authorList>
    </citation>
    <scope>NUCLEOTIDE SEQUENCE [LARGE SCALE GENOMIC DNA]</scope>
    <source>
        <strain evidence="1 2">SH398</strain>
    </source>
</reference>
<dbReference type="EMBL" id="ANOF01000095">
    <property type="protein sequence ID" value="EMI26387.1"/>
    <property type="molecule type" value="Genomic_DNA"/>
</dbReference>
<accession>M5SFC7</accession>
<organism evidence="1 2">
    <name type="scientific">Rhodopirellula europaea SH398</name>
    <dbReference type="NCBI Taxonomy" id="1263868"/>
    <lineage>
        <taxon>Bacteria</taxon>
        <taxon>Pseudomonadati</taxon>
        <taxon>Planctomycetota</taxon>
        <taxon>Planctomycetia</taxon>
        <taxon>Pirellulales</taxon>
        <taxon>Pirellulaceae</taxon>
        <taxon>Rhodopirellula</taxon>
    </lineage>
</organism>
<dbReference type="PATRIC" id="fig|1263868.3.peg.3277"/>
<evidence type="ECO:0000313" key="1">
    <source>
        <dbReference type="EMBL" id="EMI26387.1"/>
    </source>
</evidence>
<sequence>MMLPSCLPKVICPRNQIVSLSFLFFEDHCSVVNGKSKKSGENLAFDRSITSFGKLYG</sequence>
<gene>
    <name evidence="1" type="ORF">RESH_03030</name>
</gene>
<protein>
    <submittedName>
        <fullName evidence="1">Uncharacterized protein</fullName>
    </submittedName>
</protein>
<proteinExistence type="predicted"/>
<dbReference type="Proteomes" id="UP000011996">
    <property type="component" value="Unassembled WGS sequence"/>
</dbReference>
<comment type="caution">
    <text evidence="1">The sequence shown here is derived from an EMBL/GenBank/DDBJ whole genome shotgun (WGS) entry which is preliminary data.</text>
</comment>